<dbReference type="NCBIfam" id="TIGR00318">
    <property type="entry name" value="cyaB"/>
    <property type="match status" value="1"/>
</dbReference>
<dbReference type="Gene3D" id="2.40.320.10">
    <property type="entry name" value="Hypothetical Protein Pfu-838710-001"/>
    <property type="match status" value="1"/>
</dbReference>
<gene>
    <name evidence="2" type="primary">cyaB</name>
    <name evidence="2" type="ORF">ENS59_01235</name>
</gene>
<dbReference type="InterPro" id="IPR008173">
    <property type="entry name" value="Adenylyl_cyclase_CyaB"/>
</dbReference>
<comment type="caution">
    <text evidence="2">The sequence shown here is derived from an EMBL/GenBank/DDBJ whole genome shotgun (WGS) entry which is preliminary data.</text>
</comment>
<dbReference type="CDD" id="cd07890">
    <property type="entry name" value="CYTH-like_AC_IV-like"/>
    <property type="match status" value="1"/>
</dbReference>
<dbReference type="PANTHER" id="PTHR21028:SF2">
    <property type="entry name" value="CYTH DOMAIN-CONTAINING PROTEIN"/>
    <property type="match status" value="1"/>
</dbReference>
<evidence type="ECO:0000259" key="1">
    <source>
        <dbReference type="PROSITE" id="PS51707"/>
    </source>
</evidence>
<name>A0A7C3INU2_9SPIR</name>
<reference evidence="2" key="1">
    <citation type="journal article" date="2020" name="mSystems">
        <title>Genome- and Community-Level Interaction Insights into Carbon Utilization and Element Cycling Functions of Hydrothermarchaeota in Hydrothermal Sediment.</title>
        <authorList>
            <person name="Zhou Z."/>
            <person name="Liu Y."/>
            <person name="Xu W."/>
            <person name="Pan J."/>
            <person name="Luo Z.H."/>
            <person name="Li M."/>
        </authorList>
    </citation>
    <scope>NUCLEOTIDE SEQUENCE [LARGE SCALE GENOMIC DNA]</scope>
    <source>
        <strain evidence="2">SpSt-503</strain>
    </source>
</reference>
<dbReference type="AlphaFoldDB" id="A0A7C3INU2"/>
<feature type="domain" description="CYTH" evidence="1">
    <location>
        <begin position="2"/>
        <end position="185"/>
    </location>
</feature>
<sequence>MATEIEIKAWVDDPQEVQKKVSNFADFVKSYEKEDAYWLPEAEIAPLVKEEKRGKLGSGIRIRQENGLVLVTLKKKEVRQGMEINDELEFSVSSAPAFEEFLTTLGYAPWIRKHKEGKAWKWNNITIEISMVKDLGWFAELEILTDTNEPDKVEQARQDLYRCLEKIGIPQEKIESRYYTELLLKRGGT</sequence>
<accession>A0A7C3INU2</accession>
<proteinExistence type="predicted"/>
<dbReference type="InterPro" id="IPR033469">
    <property type="entry name" value="CYTH-like_dom_sf"/>
</dbReference>
<dbReference type="PANTHER" id="PTHR21028">
    <property type="entry name" value="SI:CH211-156B7.4"/>
    <property type="match status" value="1"/>
</dbReference>
<organism evidence="2">
    <name type="scientific">Gracilinema caldarium</name>
    <dbReference type="NCBI Taxonomy" id="215591"/>
    <lineage>
        <taxon>Bacteria</taxon>
        <taxon>Pseudomonadati</taxon>
        <taxon>Spirochaetota</taxon>
        <taxon>Spirochaetia</taxon>
        <taxon>Spirochaetales</taxon>
        <taxon>Breznakiellaceae</taxon>
        <taxon>Gracilinema</taxon>
    </lineage>
</organism>
<dbReference type="EMBL" id="DSVL01000037">
    <property type="protein sequence ID" value="HFH28126.1"/>
    <property type="molecule type" value="Genomic_DNA"/>
</dbReference>
<dbReference type="PROSITE" id="PS51707">
    <property type="entry name" value="CYTH"/>
    <property type="match status" value="1"/>
</dbReference>
<evidence type="ECO:0000313" key="2">
    <source>
        <dbReference type="EMBL" id="HFH28126.1"/>
    </source>
</evidence>
<dbReference type="InterPro" id="IPR023577">
    <property type="entry name" value="CYTH_domain"/>
</dbReference>
<dbReference type="Pfam" id="PF01928">
    <property type="entry name" value="CYTH"/>
    <property type="match status" value="1"/>
</dbReference>
<dbReference type="SUPFAM" id="SSF55154">
    <property type="entry name" value="CYTH-like phosphatases"/>
    <property type="match status" value="1"/>
</dbReference>
<protein>
    <submittedName>
        <fullName evidence="2">Class IV adenylate cyclase</fullName>
    </submittedName>
</protein>